<comment type="caution">
    <text evidence="1">The sequence shown here is derived from an EMBL/GenBank/DDBJ whole genome shotgun (WGS) entry which is preliminary data.</text>
</comment>
<evidence type="ECO:0000313" key="1">
    <source>
        <dbReference type="EMBL" id="KMM38540.1"/>
    </source>
</evidence>
<name>A0A0J6CZK8_9BACL</name>
<dbReference type="OrthoDB" id="2695555at2"/>
<accession>A0A0J6CZK8</accession>
<proteinExistence type="predicted"/>
<evidence type="ECO:0000313" key="2">
    <source>
        <dbReference type="Proteomes" id="UP000035996"/>
    </source>
</evidence>
<organism evidence="1 2">
    <name type="scientific">Guptibacillus hwajinpoensis</name>
    <dbReference type="NCBI Taxonomy" id="208199"/>
    <lineage>
        <taxon>Bacteria</taxon>
        <taxon>Bacillati</taxon>
        <taxon>Bacillota</taxon>
        <taxon>Bacilli</taxon>
        <taxon>Bacillales</taxon>
        <taxon>Guptibacillaceae</taxon>
        <taxon>Guptibacillus</taxon>
    </lineage>
</organism>
<dbReference type="Pfam" id="PF10819">
    <property type="entry name" value="DUF2564"/>
    <property type="match status" value="1"/>
</dbReference>
<keyword evidence="2" id="KW-1185">Reference proteome</keyword>
<dbReference type="AlphaFoldDB" id="A0A0J6CZK8"/>
<protein>
    <submittedName>
        <fullName evidence="1">Uncharacterized protein</fullName>
    </submittedName>
</protein>
<dbReference type="RefSeq" id="WP_048309656.1">
    <property type="nucleotide sequence ID" value="NZ_CP119526.1"/>
</dbReference>
<dbReference type="GeneID" id="301326710"/>
<dbReference type="Proteomes" id="UP000035996">
    <property type="component" value="Unassembled WGS sequence"/>
</dbReference>
<sequence length="82" mass="9280">MSEPYSDLQQIEMSIKSAQHLVGQATKSMNGNQLKAAQDAINQAKEQFQQALSHKTGTNEQFYEFSSELIEKCETQLREANE</sequence>
<dbReference type="EMBL" id="LELK01000001">
    <property type="protein sequence ID" value="KMM38540.1"/>
    <property type="molecule type" value="Genomic_DNA"/>
</dbReference>
<reference evidence="1" key="1">
    <citation type="submission" date="2015-06" db="EMBL/GenBank/DDBJ databases">
        <authorList>
            <person name="Liu B."/>
            <person name="Wang J."/>
            <person name="Zhu Y."/>
            <person name="Liu G."/>
            <person name="Chen Q."/>
            <person name="Zheng C."/>
            <person name="Che J."/>
            <person name="Ge C."/>
            <person name="Shi H."/>
            <person name="Pan Z."/>
            <person name="Liu X."/>
        </authorList>
    </citation>
    <scope>NUCLEOTIDE SEQUENCE [LARGE SCALE GENOMIC DNA]</scope>
    <source>
        <strain evidence="1">DSM 16346</strain>
    </source>
</reference>
<gene>
    <name evidence="1" type="ORF">AB986_04435</name>
</gene>
<dbReference type="InterPro" id="IPR020314">
    <property type="entry name" value="Uncharacterised_YpzA"/>
</dbReference>